<protein>
    <recommendedName>
        <fullName evidence="9">P-type ATPase C-terminal domain-containing protein</fullName>
    </recommendedName>
</protein>
<evidence type="ECO:0000256" key="3">
    <source>
        <dbReference type="ARBA" id="ARBA00022741"/>
    </source>
</evidence>
<comment type="subcellular location">
    <subcellularLocation>
        <location evidence="1">Membrane</location>
        <topology evidence="1">Multi-pass membrane protein</topology>
    </subcellularLocation>
</comment>
<dbReference type="Gene3D" id="3.40.1110.10">
    <property type="entry name" value="Calcium-transporting ATPase, cytoplasmic domain N"/>
    <property type="match status" value="1"/>
</dbReference>
<dbReference type="EMBL" id="GIBP01009516">
    <property type="protein sequence ID" value="NDV38485.1"/>
    <property type="molecule type" value="Transcribed_RNA"/>
</dbReference>
<dbReference type="PANTHER" id="PTHR24092">
    <property type="entry name" value="PROBABLE PHOSPHOLIPID-TRANSPORTING ATPASE"/>
    <property type="match status" value="1"/>
</dbReference>
<evidence type="ECO:0000256" key="4">
    <source>
        <dbReference type="ARBA" id="ARBA00022840"/>
    </source>
</evidence>
<evidence type="ECO:0000256" key="1">
    <source>
        <dbReference type="ARBA" id="ARBA00004141"/>
    </source>
</evidence>
<evidence type="ECO:0000313" key="8">
    <source>
        <dbReference type="EMBL" id="NDV38485.1"/>
    </source>
</evidence>
<dbReference type="InterPro" id="IPR023214">
    <property type="entry name" value="HAD_sf"/>
</dbReference>
<sequence length="157" mass="18200">MIPISLKVSIAVVKYAYASFIEWDAALHDDETDFYAQATNTNISENLAQVEYIFSDKTGTLTQNSMKVKYLTIGNHLLNLSLPNQRKELVDGWWKGEMEEENEENKDKEIVMDYNKRKEEDVVEIISDKEEGGLMRFMSGRSLKEKMMLFLLAFNLE</sequence>
<evidence type="ECO:0000256" key="2">
    <source>
        <dbReference type="ARBA" id="ARBA00022692"/>
    </source>
</evidence>
<dbReference type="PROSITE" id="PS00154">
    <property type="entry name" value="ATPASE_E1_E2"/>
    <property type="match status" value="1"/>
</dbReference>
<keyword evidence="2" id="KW-0812">Transmembrane</keyword>
<dbReference type="GO" id="GO:0005524">
    <property type="term" value="F:ATP binding"/>
    <property type="evidence" value="ECO:0007669"/>
    <property type="project" value="UniProtKB-KW"/>
</dbReference>
<dbReference type="GO" id="GO:0045332">
    <property type="term" value="P:phospholipid translocation"/>
    <property type="evidence" value="ECO:0007669"/>
    <property type="project" value="TreeGrafter"/>
</dbReference>
<dbReference type="AlphaFoldDB" id="A0A6B2LNI4"/>
<name>A0A6B2LNI4_9EUKA</name>
<proteinExistence type="predicted"/>
<keyword evidence="3" id="KW-0547">Nucleotide-binding</keyword>
<evidence type="ECO:0000256" key="7">
    <source>
        <dbReference type="ARBA" id="ARBA00023136"/>
    </source>
</evidence>
<organism evidence="8">
    <name type="scientific">Arcella intermedia</name>
    <dbReference type="NCBI Taxonomy" id="1963864"/>
    <lineage>
        <taxon>Eukaryota</taxon>
        <taxon>Amoebozoa</taxon>
        <taxon>Tubulinea</taxon>
        <taxon>Elardia</taxon>
        <taxon>Arcellinida</taxon>
        <taxon>Sphaerothecina</taxon>
        <taxon>Arcellidae</taxon>
        <taxon>Arcella</taxon>
    </lineage>
</organism>
<dbReference type="InterPro" id="IPR036412">
    <property type="entry name" value="HAD-like_sf"/>
</dbReference>
<dbReference type="InterPro" id="IPR023299">
    <property type="entry name" value="ATPase_P-typ_cyto_dom_N"/>
</dbReference>
<keyword evidence="6" id="KW-1133">Transmembrane helix</keyword>
<keyword evidence="5" id="KW-1278">Translocase</keyword>
<dbReference type="FunFam" id="3.40.50.1000:FF:000001">
    <property type="entry name" value="Phospholipid-transporting ATPase IC"/>
    <property type="match status" value="1"/>
</dbReference>
<evidence type="ECO:0008006" key="9">
    <source>
        <dbReference type="Google" id="ProtNLM"/>
    </source>
</evidence>
<keyword evidence="7" id="KW-0472">Membrane</keyword>
<dbReference type="Gene3D" id="3.40.50.1000">
    <property type="entry name" value="HAD superfamily/HAD-like"/>
    <property type="match status" value="1"/>
</dbReference>
<keyword evidence="4" id="KW-0067">ATP-binding</keyword>
<accession>A0A6B2LNI4</accession>
<evidence type="ECO:0000256" key="5">
    <source>
        <dbReference type="ARBA" id="ARBA00022967"/>
    </source>
</evidence>
<dbReference type="InterPro" id="IPR018303">
    <property type="entry name" value="ATPase_P-typ_P_site"/>
</dbReference>
<dbReference type="GO" id="GO:0005886">
    <property type="term" value="C:plasma membrane"/>
    <property type="evidence" value="ECO:0007669"/>
    <property type="project" value="TreeGrafter"/>
</dbReference>
<dbReference type="PANTHER" id="PTHR24092:SF19">
    <property type="entry name" value="PHOSPHOLIPID-TRANSPORTING ATPASE"/>
    <property type="match status" value="1"/>
</dbReference>
<dbReference type="GO" id="GO:0140326">
    <property type="term" value="F:ATPase-coupled intramembrane lipid transporter activity"/>
    <property type="evidence" value="ECO:0007669"/>
    <property type="project" value="TreeGrafter"/>
</dbReference>
<evidence type="ECO:0000256" key="6">
    <source>
        <dbReference type="ARBA" id="ARBA00022989"/>
    </source>
</evidence>
<dbReference type="SUPFAM" id="SSF56784">
    <property type="entry name" value="HAD-like"/>
    <property type="match status" value="1"/>
</dbReference>
<reference evidence="8" key="1">
    <citation type="journal article" date="2020" name="J. Eukaryot. Microbiol.">
        <title>De novo Sequencing, Assembly and Annotation of the Transcriptome for the Free-Living Testate Amoeba Arcella intermedia.</title>
        <authorList>
            <person name="Ribeiro G.M."/>
            <person name="Porfirio-Sousa A.L."/>
            <person name="Maurer-Alcala X.X."/>
            <person name="Katz L.A."/>
            <person name="Lahr D.J.G."/>
        </authorList>
    </citation>
    <scope>NUCLEOTIDE SEQUENCE</scope>
</reference>